<comment type="cofactor">
    <cofactor evidence="1">
        <name>Mg(2+)</name>
        <dbReference type="ChEBI" id="CHEBI:18420"/>
    </cofactor>
</comment>
<protein>
    <recommendedName>
        <fullName evidence="1">ATP-dependent DNA helicase</fullName>
        <ecNumber evidence="1">5.6.2.3</ecNumber>
    </recommendedName>
</protein>
<dbReference type="InterPro" id="IPR051055">
    <property type="entry name" value="PIF1_helicase"/>
</dbReference>
<dbReference type="AlphaFoldDB" id="A0A1W0WJP7"/>
<dbReference type="GO" id="GO:0000723">
    <property type="term" value="P:telomere maintenance"/>
    <property type="evidence" value="ECO:0007669"/>
    <property type="project" value="InterPro"/>
</dbReference>
<dbReference type="InterPro" id="IPR027417">
    <property type="entry name" value="P-loop_NTPase"/>
</dbReference>
<comment type="similarity">
    <text evidence="1">Belongs to the helicase family.</text>
</comment>
<dbReference type="SUPFAM" id="SSF52540">
    <property type="entry name" value="P-loop containing nucleoside triphosphate hydrolases"/>
    <property type="match status" value="1"/>
</dbReference>
<dbReference type="EMBL" id="MTYJ01000088">
    <property type="protein sequence ID" value="OQV15448.1"/>
    <property type="molecule type" value="Genomic_DNA"/>
</dbReference>
<comment type="caution">
    <text evidence="3">The sequence shown here is derived from an EMBL/GenBank/DDBJ whole genome shotgun (WGS) entry which is preliminary data.</text>
</comment>
<dbReference type="Gene3D" id="3.40.50.300">
    <property type="entry name" value="P-loop containing nucleotide triphosphate hydrolases"/>
    <property type="match status" value="1"/>
</dbReference>
<keyword evidence="1" id="KW-0067">ATP-binding</keyword>
<keyword evidence="1" id="KW-0347">Helicase</keyword>
<dbReference type="GO" id="GO:0006281">
    <property type="term" value="P:DNA repair"/>
    <property type="evidence" value="ECO:0007669"/>
    <property type="project" value="UniProtKB-KW"/>
</dbReference>
<keyword evidence="1" id="KW-0233">DNA recombination</keyword>
<dbReference type="GO" id="GO:0043139">
    <property type="term" value="F:5'-3' DNA helicase activity"/>
    <property type="evidence" value="ECO:0007669"/>
    <property type="project" value="UniProtKB-EC"/>
</dbReference>
<dbReference type="EC" id="5.6.2.3" evidence="1"/>
<dbReference type="GO" id="GO:0005524">
    <property type="term" value="F:ATP binding"/>
    <property type="evidence" value="ECO:0007669"/>
    <property type="project" value="UniProtKB-KW"/>
</dbReference>
<comment type="catalytic activity">
    <reaction evidence="1">
        <text>ATP + H2O = ADP + phosphate + H(+)</text>
        <dbReference type="Rhea" id="RHEA:13065"/>
        <dbReference type="ChEBI" id="CHEBI:15377"/>
        <dbReference type="ChEBI" id="CHEBI:15378"/>
        <dbReference type="ChEBI" id="CHEBI:30616"/>
        <dbReference type="ChEBI" id="CHEBI:43474"/>
        <dbReference type="ChEBI" id="CHEBI:456216"/>
        <dbReference type="EC" id="5.6.2.3"/>
    </reaction>
</comment>
<keyword evidence="1" id="KW-0234">DNA repair</keyword>
<keyword evidence="4" id="KW-1185">Reference proteome</keyword>
<evidence type="ECO:0000259" key="2">
    <source>
        <dbReference type="Pfam" id="PF05970"/>
    </source>
</evidence>
<dbReference type="PANTHER" id="PTHR47642">
    <property type="entry name" value="ATP-DEPENDENT DNA HELICASE"/>
    <property type="match status" value="1"/>
</dbReference>
<keyword evidence="1" id="KW-0378">Hydrolase</keyword>
<keyword evidence="1" id="KW-0547">Nucleotide-binding</keyword>
<dbReference type="GO" id="GO:0006310">
    <property type="term" value="P:DNA recombination"/>
    <property type="evidence" value="ECO:0007669"/>
    <property type="project" value="UniProtKB-KW"/>
</dbReference>
<reference evidence="4" key="1">
    <citation type="submission" date="2017-01" db="EMBL/GenBank/DDBJ databases">
        <title>Comparative genomics of anhydrobiosis in the tardigrade Hypsibius dujardini.</title>
        <authorList>
            <person name="Yoshida Y."/>
            <person name="Koutsovoulos G."/>
            <person name="Laetsch D."/>
            <person name="Stevens L."/>
            <person name="Kumar S."/>
            <person name="Horikawa D."/>
            <person name="Ishino K."/>
            <person name="Komine S."/>
            <person name="Tomita M."/>
            <person name="Blaxter M."/>
            <person name="Arakawa K."/>
        </authorList>
    </citation>
    <scope>NUCLEOTIDE SEQUENCE [LARGE SCALE GENOMIC DNA]</scope>
    <source>
        <strain evidence="4">Z151</strain>
    </source>
</reference>
<keyword evidence="1" id="KW-0227">DNA damage</keyword>
<evidence type="ECO:0000313" key="3">
    <source>
        <dbReference type="EMBL" id="OQV15448.1"/>
    </source>
</evidence>
<organism evidence="3 4">
    <name type="scientific">Hypsibius exemplaris</name>
    <name type="common">Freshwater tardigrade</name>
    <dbReference type="NCBI Taxonomy" id="2072580"/>
    <lineage>
        <taxon>Eukaryota</taxon>
        <taxon>Metazoa</taxon>
        <taxon>Ecdysozoa</taxon>
        <taxon>Tardigrada</taxon>
        <taxon>Eutardigrada</taxon>
        <taxon>Parachela</taxon>
        <taxon>Hypsibioidea</taxon>
        <taxon>Hypsibiidae</taxon>
        <taxon>Hypsibius</taxon>
    </lineage>
</organism>
<dbReference type="Pfam" id="PF05970">
    <property type="entry name" value="PIF1"/>
    <property type="match status" value="1"/>
</dbReference>
<dbReference type="OrthoDB" id="1106182at2759"/>
<feature type="domain" description="DNA helicase Pif1-like DEAD-box helicase" evidence="2">
    <location>
        <begin position="267"/>
        <end position="360"/>
    </location>
</feature>
<accession>A0A1W0WJP7</accession>
<evidence type="ECO:0000256" key="1">
    <source>
        <dbReference type="RuleBase" id="RU363044"/>
    </source>
</evidence>
<gene>
    <name evidence="3" type="ORF">BV898_10323</name>
</gene>
<sequence>MTMTMVGQTLYMFLVPLTLVRRHLRLYHRLLVDFYLAQPIRKRLPLMLSERDPYKRFGTNMPANLPNSQLFMSSKYLDLKALAKLLGEPARIITLTQNDNWLELFKIHGVHFPVEMVEAFCQRFEGFMDRFIRTENNVFGRDEERAPKEQKISAEIPRFKDPNDPTKPHPMNDLWREAVLKTQIHHCIHSRCLRGPGGTRFKNCKYGFPFALCSEELLDKTGIRYEYLRSDIEDVSVSPYVLELRLGFCHPYDRTIPLEDFLTNMAPSQRSAFTYATDKWEAGQQVRPLITGGAGVGKSYLLKALVVWLRDRHITFAKCATTGIAAHLIGGHTVHSFLGMDFEFKSRIQHGTFKRKRSQLQAVGKHIWREDQFSIFQVVVLREVKRQSDTPFIELLNRMRLGNLTDADMQMLATRLITREKLIELDMTRGAVLFPFLKEKNAYNVKCSADSTYPTIGQSTREANGDVVTSTISKEFFALIEKRGRIPAACFSMKPGTSVVSHQGG</sequence>
<name>A0A1W0WJP7_HYPEX</name>
<dbReference type="GO" id="GO:0016887">
    <property type="term" value="F:ATP hydrolysis activity"/>
    <property type="evidence" value="ECO:0007669"/>
    <property type="project" value="RHEA"/>
</dbReference>
<evidence type="ECO:0000313" key="4">
    <source>
        <dbReference type="Proteomes" id="UP000192578"/>
    </source>
</evidence>
<dbReference type="InterPro" id="IPR010285">
    <property type="entry name" value="DNA_helicase_pif1-like_DEAD"/>
</dbReference>
<dbReference type="Proteomes" id="UP000192578">
    <property type="component" value="Unassembled WGS sequence"/>
</dbReference>
<proteinExistence type="inferred from homology"/>